<keyword evidence="3" id="KW-1185">Reference proteome</keyword>
<dbReference type="Gene3D" id="1.25.40.10">
    <property type="entry name" value="Tetratricopeptide repeat domain"/>
    <property type="match status" value="1"/>
</dbReference>
<evidence type="ECO:0000313" key="3">
    <source>
        <dbReference type="Proteomes" id="UP000282837"/>
    </source>
</evidence>
<comment type="caution">
    <text evidence="2">The sequence shown here is derived from an EMBL/GenBank/DDBJ whole genome shotgun (WGS) entry which is preliminary data.</text>
</comment>
<evidence type="ECO:0000256" key="1">
    <source>
        <dbReference type="SAM" id="SignalP"/>
    </source>
</evidence>
<dbReference type="RefSeq" id="WP_127707045.1">
    <property type="nucleotide sequence ID" value="NZ_SACO01000003.1"/>
</dbReference>
<dbReference type="EMBL" id="SACO01000003">
    <property type="protein sequence ID" value="RVU06292.1"/>
    <property type="molecule type" value="Genomic_DNA"/>
</dbReference>
<dbReference type="AlphaFoldDB" id="A0A3S2VUQ5"/>
<dbReference type="OrthoDB" id="7325958at2"/>
<gene>
    <name evidence="2" type="ORF">EOE18_05525</name>
</gene>
<proteinExistence type="predicted"/>
<evidence type="ECO:0008006" key="4">
    <source>
        <dbReference type="Google" id="ProtNLM"/>
    </source>
</evidence>
<accession>A0A3S2VUQ5</accession>
<dbReference type="Proteomes" id="UP000282837">
    <property type="component" value="Unassembled WGS sequence"/>
</dbReference>
<feature type="chain" id="PRO_5018641065" description="Tetratricopeptide repeat protein" evidence="1">
    <location>
        <begin position="32"/>
        <end position="418"/>
    </location>
</feature>
<sequence length="418" mass="43528">MTAFRSRLSRVALASALALGIAGLGASPAMAAAPAPAYSKAFIAAAGPLQAAIEKVKKAPSPEGLADLKAQFEKVAPLATAPDDKFAVGNFGIQIGSLAQDNAIQRKGVELMIASGKAAPDMLPKLHFYAGNFAYEAKEYAAARASLQAAVAAGYQGADPLVLLAETYFQEKQDKEGLPVLIKAIDAAGASAPEGWYRRALGAAYTINDYPAAVSVAAKLVKGYPTKQNWSAAIAVLRDLARLPSQDTIDLMRLMARTNSFAEERDYGEFVQAADARRNPGEVKAVIDAGVAAGMVDAKKTFYAEALRVATPRIAPDKASLPGLEKDARMPNATAATLAGAGDAFLSYGEGAKAAELYKLALTKANVDKPVVLTRLGIAQVDAGDYAGAQESFGKVEGARQGMAMLWSTFAAQKAAGK</sequence>
<evidence type="ECO:0000313" key="2">
    <source>
        <dbReference type="EMBL" id="RVU06292.1"/>
    </source>
</evidence>
<keyword evidence="1" id="KW-0732">Signal</keyword>
<feature type="signal peptide" evidence="1">
    <location>
        <begin position="1"/>
        <end position="31"/>
    </location>
</feature>
<dbReference type="InterPro" id="IPR011990">
    <property type="entry name" value="TPR-like_helical_dom_sf"/>
</dbReference>
<reference evidence="2 3" key="1">
    <citation type="submission" date="2019-01" db="EMBL/GenBank/DDBJ databases">
        <authorList>
            <person name="Chen W.-M."/>
        </authorList>
    </citation>
    <scope>NUCLEOTIDE SEQUENCE [LARGE SCALE GENOMIC DNA]</scope>
    <source>
        <strain evidence="2 3">FSY-9</strain>
    </source>
</reference>
<dbReference type="SUPFAM" id="SSF48452">
    <property type="entry name" value="TPR-like"/>
    <property type="match status" value="1"/>
</dbReference>
<name>A0A3S2VUQ5_9SPHN</name>
<protein>
    <recommendedName>
        <fullName evidence="4">Tetratricopeptide repeat protein</fullName>
    </recommendedName>
</protein>
<organism evidence="2 3">
    <name type="scientific">Novosphingobium umbonatum</name>
    <dbReference type="NCBI Taxonomy" id="1908524"/>
    <lineage>
        <taxon>Bacteria</taxon>
        <taxon>Pseudomonadati</taxon>
        <taxon>Pseudomonadota</taxon>
        <taxon>Alphaproteobacteria</taxon>
        <taxon>Sphingomonadales</taxon>
        <taxon>Sphingomonadaceae</taxon>
        <taxon>Novosphingobium</taxon>
    </lineage>
</organism>